<keyword evidence="4" id="KW-0732">Signal</keyword>
<feature type="transmembrane region" description="Helical" evidence="7">
    <location>
        <begin position="194"/>
        <end position="217"/>
    </location>
</feature>
<evidence type="ECO:0000256" key="6">
    <source>
        <dbReference type="ARBA" id="ARBA00023136"/>
    </source>
</evidence>
<proteinExistence type="inferred from homology"/>
<sequence length="495" mass="55584">MKFKHAVAPREICSVTLDEDGAAKFEYAVLNQYWYQMFLDDLPVWGMVGEVVVSEDATEEALYVFTHKKFVIAYNGDQIIEVSLTAENPQLIEAGAELVFTYSLDWEETDIAFEDRFSRYLDKSFFEHQIHYFSLFNSFMMVIFLVGLVFMILMRTLKRDFARYNRDEEDDIPIGDDSGWKMIYGDVFRSPPSLAMFSAVLGTGVQLLVLTAFILGVSMTKALYQSRGALLTMGIFIYAFTNVVAGYVSGSYYKAGGGEAWKSTMMLTAGLFPGVVFALTFVLNAIAISYNSLSALPFTSVLAVVLIWAFVAFPLTLVGTLFGRSLAGESDAPFKPKKVPRHIPDKPWYLQPLVLIHLGGVLPFASCFLEIYFVLASFSHHMYFHVYGLLLLVFVILVIVQGSCAVVVTYLTLASEDWRWQWLSVLSSASTAVYVFLYSVYYFVARTRMEGVLQTSVFFGWSALACFALATMTGTVGFMASRKFVYTIYSSVKVD</sequence>
<keyword evidence="9" id="KW-1185">Reference proteome</keyword>
<dbReference type="AlphaFoldDB" id="A0A0L0DJ88"/>
<protein>
    <recommendedName>
        <fullName evidence="7">Transmembrane 9 superfamily member</fullName>
    </recommendedName>
</protein>
<evidence type="ECO:0000256" key="3">
    <source>
        <dbReference type="ARBA" id="ARBA00022692"/>
    </source>
</evidence>
<keyword evidence="5 7" id="KW-1133">Transmembrane helix</keyword>
<dbReference type="GO" id="GO:0072657">
    <property type="term" value="P:protein localization to membrane"/>
    <property type="evidence" value="ECO:0007669"/>
    <property type="project" value="TreeGrafter"/>
</dbReference>
<dbReference type="STRING" id="461836.A0A0L0DJ88"/>
<accession>A0A0L0DJ88</accession>
<evidence type="ECO:0000313" key="8">
    <source>
        <dbReference type="EMBL" id="KNC51393.1"/>
    </source>
</evidence>
<feature type="transmembrane region" description="Helical" evidence="7">
    <location>
        <begin position="265"/>
        <end position="288"/>
    </location>
</feature>
<keyword evidence="3 7" id="KW-0812">Transmembrane</keyword>
<keyword evidence="6 7" id="KW-0472">Membrane</keyword>
<feature type="transmembrane region" description="Helical" evidence="7">
    <location>
        <begin position="229"/>
        <end position="253"/>
    </location>
</feature>
<evidence type="ECO:0000256" key="4">
    <source>
        <dbReference type="ARBA" id="ARBA00022729"/>
    </source>
</evidence>
<dbReference type="PANTHER" id="PTHR10766">
    <property type="entry name" value="TRANSMEMBRANE 9 SUPERFAMILY PROTEIN"/>
    <property type="match status" value="1"/>
</dbReference>
<dbReference type="Proteomes" id="UP000054408">
    <property type="component" value="Unassembled WGS sequence"/>
</dbReference>
<comment type="subcellular location">
    <subcellularLocation>
        <location evidence="1">Membrane</location>
        <topology evidence="1">Multi-pass membrane protein</topology>
    </subcellularLocation>
</comment>
<dbReference type="GeneID" id="25566466"/>
<evidence type="ECO:0000256" key="1">
    <source>
        <dbReference type="ARBA" id="ARBA00004141"/>
    </source>
</evidence>
<feature type="transmembrane region" description="Helical" evidence="7">
    <location>
        <begin position="132"/>
        <end position="154"/>
    </location>
</feature>
<dbReference type="EMBL" id="GL349467">
    <property type="protein sequence ID" value="KNC51393.1"/>
    <property type="molecule type" value="Genomic_DNA"/>
</dbReference>
<feature type="transmembrane region" description="Helical" evidence="7">
    <location>
        <begin position="422"/>
        <end position="444"/>
    </location>
</feature>
<feature type="transmembrane region" description="Helical" evidence="7">
    <location>
        <begin position="300"/>
        <end position="322"/>
    </location>
</feature>
<evidence type="ECO:0000256" key="7">
    <source>
        <dbReference type="RuleBase" id="RU363079"/>
    </source>
</evidence>
<organism evidence="8 9">
    <name type="scientific">Thecamonas trahens ATCC 50062</name>
    <dbReference type="NCBI Taxonomy" id="461836"/>
    <lineage>
        <taxon>Eukaryota</taxon>
        <taxon>Apusozoa</taxon>
        <taxon>Apusomonadida</taxon>
        <taxon>Apusomonadidae</taxon>
        <taxon>Thecamonas</taxon>
    </lineage>
</organism>
<evidence type="ECO:0000256" key="2">
    <source>
        <dbReference type="ARBA" id="ARBA00005227"/>
    </source>
</evidence>
<evidence type="ECO:0000313" key="9">
    <source>
        <dbReference type="Proteomes" id="UP000054408"/>
    </source>
</evidence>
<dbReference type="PANTHER" id="PTHR10766:SF41">
    <property type="entry name" value="TRANSMEMBRANE 9 SUPERFAMILY MEMBER 3"/>
    <property type="match status" value="1"/>
</dbReference>
<reference evidence="8 9" key="1">
    <citation type="submission" date="2010-05" db="EMBL/GenBank/DDBJ databases">
        <title>The Genome Sequence of Thecamonas trahens ATCC 50062.</title>
        <authorList>
            <consortium name="The Broad Institute Genome Sequencing Platform"/>
            <person name="Russ C."/>
            <person name="Cuomo C."/>
            <person name="Shea T."/>
            <person name="Young S.K."/>
            <person name="Zeng Q."/>
            <person name="Koehrsen M."/>
            <person name="Haas B."/>
            <person name="Borodovsky M."/>
            <person name="Guigo R."/>
            <person name="Alvarado L."/>
            <person name="Berlin A."/>
            <person name="Bochicchio J."/>
            <person name="Borenstein D."/>
            <person name="Chapman S."/>
            <person name="Chen Z."/>
            <person name="Freedman E."/>
            <person name="Gellesch M."/>
            <person name="Goldberg J."/>
            <person name="Griggs A."/>
            <person name="Gujja S."/>
            <person name="Heilman E."/>
            <person name="Heiman D."/>
            <person name="Hepburn T."/>
            <person name="Howarth C."/>
            <person name="Jen D."/>
            <person name="Larson L."/>
            <person name="Mehta T."/>
            <person name="Park D."/>
            <person name="Pearson M."/>
            <person name="Roberts A."/>
            <person name="Saif S."/>
            <person name="Shenoy N."/>
            <person name="Sisk P."/>
            <person name="Stolte C."/>
            <person name="Sykes S."/>
            <person name="Thomson T."/>
            <person name="Walk T."/>
            <person name="White J."/>
            <person name="Yandava C."/>
            <person name="Burger G."/>
            <person name="Gray M.W."/>
            <person name="Holland P.W.H."/>
            <person name="King N."/>
            <person name="Lang F.B.F."/>
            <person name="Roger A.J."/>
            <person name="Ruiz-Trillo I."/>
            <person name="Lander E."/>
            <person name="Nusbaum C."/>
        </authorList>
    </citation>
    <scope>NUCLEOTIDE SEQUENCE [LARGE SCALE GENOMIC DNA]</scope>
    <source>
        <strain evidence="8 9">ATCC 50062</strain>
    </source>
</reference>
<dbReference type="GO" id="GO:0016020">
    <property type="term" value="C:membrane"/>
    <property type="evidence" value="ECO:0007669"/>
    <property type="project" value="UniProtKB-SubCell"/>
</dbReference>
<dbReference type="InterPro" id="IPR004240">
    <property type="entry name" value="EMP70"/>
</dbReference>
<evidence type="ECO:0000256" key="5">
    <source>
        <dbReference type="ARBA" id="ARBA00022989"/>
    </source>
</evidence>
<feature type="transmembrane region" description="Helical" evidence="7">
    <location>
        <begin position="456"/>
        <end position="480"/>
    </location>
</feature>
<dbReference type="OrthoDB" id="1666796at2759"/>
<dbReference type="OMA" id="XVAVCCI"/>
<feature type="transmembrane region" description="Helical" evidence="7">
    <location>
        <begin position="387"/>
        <end position="410"/>
    </location>
</feature>
<dbReference type="eggNOG" id="KOG1277">
    <property type="taxonomic scope" value="Eukaryota"/>
</dbReference>
<comment type="similarity">
    <text evidence="2 7">Belongs to the nonaspanin (TM9SF) (TC 9.A.2) family.</text>
</comment>
<dbReference type="Pfam" id="PF02990">
    <property type="entry name" value="EMP70"/>
    <property type="match status" value="1"/>
</dbReference>
<feature type="transmembrane region" description="Helical" evidence="7">
    <location>
        <begin position="354"/>
        <end position="375"/>
    </location>
</feature>
<dbReference type="RefSeq" id="XP_013756061.1">
    <property type="nucleotide sequence ID" value="XM_013900607.1"/>
</dbReference>
<name>A0A0L0DJ88_THETB</name>
<gene>
    <name evidence="8" type="ORF">AMSG_07576</name>
</gene>